<reference evidence="8 9" key="1">
    <citation type="journal article" date="2015" name="Int. Biodeterior. Biodegradation">
        <title>Physiological and genetic screening methods for the isolation of methyl tert-butyl ether-degrading bacteria for bioremediation purposes.</title>
        <authorList>
            <person name="Guisado I.M."/>
            <person name="Purswani J."/>
            <person name="Gonzalez Lopez J."/>
            <person name="Pozo C."/>
        </authorList>
    </citation>
    <scope>NUCLEOTIDE SEQUENCE [LARGE SCALE GENOMIC DNA]</scope>
    <source>
        <strain evidence="8 9">SH7</strain>
    </source>
</reference>
<dbReference type="Proteomes" id="UP000054709">
    <property type="component" value="Unassembled WGS sequence"/>
</dbReference>
<gene>
    <name evidence="8" type="ORF">UQ64_24130</name>
</gene>
<name>A0A0W1ATR6_9BACL</name>
<sequence length="72" mass="7927">MKKLYRSRSDQKISGVCGGLAIWSGIDATILRLVAVAAAFFSFGTVLIFYFIASIIVPKEPFSSFSDGHNFY</sequence>
<evidence type="ECO:0000256" key="4">
    <source>
        <dbReference type="ARBA" id="ARBA00022989"/>
    </source>
</evidence>
<evidence type="ECO:0000313" key="8">
    <source>
        <dbReference type="EMBL" id="KTD84737.1"/>
    </source>
</evidence>
<comment type="subcellular location">
    <subcellularLocation>
        <location evidence="1">Cell membrane</location>
        <topology evidence="1">Single-pass membrane protein</topology>
    </subcellularLocation>
</comment>
<organism evidence="8 9">
    <name type="scientific">Paenibacillus etheri</name>
    <dbReference type="NCBI Taxonomy" id="1306852"/>
    <lineage>
        <taxon>Bacteria</taxon>
        <taxon>Bacillati</taxon>
        <taxon>Bacillota</taxon>
        <taxon>Bacilli</taxon>
        <taxon>Bacillales</taxon>
        <taxon>Paenibacillaceae</taxon>
        <taxon>Paenibacillus</taxon>
    </lineage>
</organism>
<evidence type="ECO:0000256" key="5">
    <source>
        <dbReference type="ARBA" id="ARBA00023136"/>
    </source>
</evidence>
<evidence type="ECO:0000256" key="3">
    <source>
        <dbReference type="ARBA" id="ARBA00022692"/>
    </source>
</evidence>
<feature type="transmembrane region" description="Helical" evidence="6">
    <location>
        <begin position="33"/>
        <end position="57"/>
    </location>
</feature>
<evidence type="ECO:0000313" key="9">
    <source>
        <dbReference type="Proteomes" id="UP000054709"/>
    </source>
</evidence>
<dbReference type="GO" id="GO:0005886">
    <property type="term" value="C:plasma membrane"/>
    <property type="evidence" value="ECO:0007669"/>
    <property type="project" value="UniProtKB-SubCell"/>
</dbReference>
<evidence type="ECO:0000256" key="1">
    <source>
        <dbReference type="ARBA" id="ARBA00004162"/>
    </source>
</evidence>
<dbReference type="EMBL" id="LCZJ02000033">
    <property type="protein sequence ID" value="KTD84737.1"/>
    <property type="molecule type" value="Genomic_DNA"/>
</dbReference>
<keyword evidence="2" id="KW-1003">Cell membrane</keyword>
<proteinExistence type="predicted"/>
<evidence type="ECO:0000256" key="6">
    <source>
        <dbReference type="SAM" id="Phobius"/>
    </source>
</evidence>
<dbReference type="AlphaFoldDB" id="A0A0W1ATR6"/>
<dbReference type="Pfam" id="PF04024">
    <property type="entry name" value="PspC"/>
    <property type="match status" value="1"/>
</dbReference>
<dbReference type="InterPro" id="IPR052027">
    <property type="entry name" value="PspC"/>
</dbReference>
<dbReference type="InterPro" id="IPR007168">
    <property type="entry name" value="Phageshock_PspC_N"/>
</dbReference>
<keyword evidence="4 6" id="KW-1133">Transmembrane helix</keyword>
<dbReference type="PANTHER" id="PTHR33885:SF3">
    <property type="entry name" value="PHAGE SHOCK PROTEIN C"/>
    <property type="match status" value="1"/>
</dbReference>
<keyword evidence="9" id="KW-1185">Reference proteome</keyword>
<dbReference type="OrthoDB" id="9815286at2"/>
<evidence type="ECO:0000256" key="2">
    <source>
        <dbReference type="ARBA" id="ARBA00022475"/>
    </source>
</evidence>
<dbReference type="RefSeq" id="WP_060625443.1">
    <property type="nucleotide sequence ID" value="NZ_LCZJ02000033.1"/>
</dbReference>
<feature type="domain" description="Phage shock protein PspC N-terminal" evidence="7">
    <location>
        <begin position="2"/>
        <end position="60"/>
    </location>
</feature>
<dbReference type="PANTHER" id="PTHR33885">
    <property type="entry name" value="PHAGE SHOCK PROTEIN C"/>
    <property type="match status" value="1"/>
</dbReference>
<keyword evidence="5 6" id="KW-0472">Membrane</keyword>
<evidence type="ECO:0000259" key="7">
    <source>
        <dbReference type="Pfam" id="PF04024"/>
    </source>
</evidence>
<accession>A0A0W1ATR6</accession>
<protein>
    <recommendedName>
        <fullName evidence="7">Phage shock protein PspC N-terminal domain-containing protein</fullName>
    </recommendedName>
</protein>
<comment type="caution">
    <text evidence="8">The sequence shown here is derived from an EMBL/GenBank/DDBJ whole genome shotgun (WGS) entry which is preliminary data.</text>
</comment>
<keyword evidence="3 6" id="KW-0812">Transmembrane</keyword>